<dbReference type="InterPro" id="IPR002068">
    <property type="entry name" value="A-crystallin/Hsp20_dom"/>
</dbReference>
<dbReference type="RefSeq" id="WP_353713156.1">
    <property type="nucleotide sequence ID" value="NZ_CP159279.1"/>
</dbReference>
<sequence>MTNIFRRAGVDIPEPFRRFLEGDLDAWLRVEEYREAGSLVVKAEAPGIDPDNDVDITLTGSQLQITVRREEKSEHKDKEGYRSEFRFGTFSRTVSLPAPVNQEDIRASYTDGVLEVRVPLTEESAAGAQKIRVSRGAGTAGAGTEGSSRPAGLHRWAGRTPTARASVAPSSARSPAVQPS</sequence>
<protein>
    <submittedName>
        <fullName evidence="5">Hsp20/alpha crystallin family protein</fullName>
    </submittedName>
</protein>
<dbReference type="PANTHER" id="PTHR11527">
    <property type="entry name" value="HEAT-SHOCK PROTEIN 20 FAMILY MEMBER"/>
    <property type="match status" value="1"/>
</dbReference>
<dbReference type="AlphaFoldDB" id="A0AAU8EV84"/>
<name>A0AAU8EV84_9MICC</name>
<evidence type="ECO:0000256" key="3">
    <source>
        <dbReference type="SAM" id="MobiDB-lite"/>
    </source>
</evidence>
<dbReference type="PROSITE" id="PS01031">
    <property type="entry name" value="SHSP"/>
    <property type="match status" value="1"/>
</dbReference>
<comment type="similarity">
    <text evidence="1 2">Belongs to the small heat shock protein (HSP20) family.</text>
</comment>
<dbReference type="InterPro" id="IPR031107">
    <property type="entry name" value="Small_HSP"/>
</dbReference>
<gene>
    <name evidence="5" type="ORF">ABRP34_10365</name>
</gene>
<proteinExistence type="inferred from homology"/>
<dbReference type="Gene3D" id="2.60.40.790">
    <property type="match status" value="1"/>
</dbReference>
<evidence type="ECO:0000313" key="5">
    <source>
        <dbReference type="EMBL" id="XCH13350.1"/>
    </source>
</evidence>
<feature type="compositionally biased region" description="Low complexity" evidence="3">
    <location>
        <begin position="160"/>
        <end position="180"/>
    </location>
</feature>
<evidence type="ECO:0000259" key="4">
    <source>
        <dbReference type="PROSITE" id="PS01031"/>
    </source>
</evidence>
<organism evidence="5">
    <name type="scientific">Arthrobacter sp. K5</name>
    <dbReference type="NCBI Taxonomy" id="2839623"/>
    <lineage>
        <taxon>Bacteria</taxon>
        <taxon>Bacillati</taxon>
        <taxon>Actinomycetota</taxon>
        <taxon>Actinomycetes</taxon>
        <taxon>Micrococcales</taxon>
        <taxon>Micrococcaceae</taxon>
        <taxon>Arthrobacter</taxon>
    </lineage>
</organism>
<dbReference type="Pfam" id="PF00011">
    <property type="entry name" value="HSP20"/>
    <property type="match status" value="1"/>
</dbReference>
<evidence type="ECO:0000256" key="2">
    <source>
        <dbReference type="RuleBase" id="RU003616"/>
    </source>
</evidence>
<feature type="region of interest" description="Disordered" evidence="3">
    <location>
        <begin position="125"/>
        <end position="180"/>
    </location>
</feature>
<dbReference type="EMBL" id="CP159279">
    <property type="protein sequence ID" value="XCH13350.1"/>
    <property type="molecule type" value="Genomic_DNA"/>
</dbReference>
<evidence type="ECO:0000256" key="1">
    <source>
        <dbReference type="PROSITE-ProRule" id="PRU00285"/>
    </source>
</evidence>
<dbReference type="InterPro" id="IPR008978">
    <property type="entry name" value="HSP20-like_chaperone"/>
</dbReference>
<dbReference type="CDD" id="cd06464">
    <property type="entry name" value="ACD_sHsps-like"/>
    <property type="match status" value="1"/>
</dbReference>
<dbReference type="SUPFAM" id="SSF49764">
    <property type="entry name" value="HSP20-like chaperones"/>
    <property type="match status" value="1"/>
</dbReference>
<feature type="domain" description="SHSP" evidence="4">
    <location>
        <begin position="21"/>
        <end position="136"/>
    </location>
</feature>
<accession>A0AAU8EV84</accession>
<reference evidence="5" key="1">
    <citation type="submission" date="2024-06" db="EMBL/GenBank/DDBJ databases">
        <title>Biodegradation of dimethachlon by Arthrobacter sp. K5: mechanistic insights and ecological implications.</title>
        <authorList>
            <person name="Hu S."/>
            <person name="Lu P."/>
        </authorList>
    </citation>
    <scope>NUCLEOTIDE SEQUENCE</scope>
    <source>
        <strain evidence="5">K5</strain>
    </source>
</reference>